<dbReference type="EMBL" id="NJBO01000003">
    <property type="protein sequence ID" value="TKJ43742.1"/>
    <property type="molecule type" value="Genomic_DNA"/>
</dbReference>
<dbReference type="SUPFAM" id="SSF53807">
    <property type="entry name" value="Helical backbone' metal receptor"/>
    <property type="match status" value="1"/>
</dbReference>
<name>A0A532V9C1_UNCT6</name>
<dbReference type="InterPro" id="IPR006127">
    <property type="entry name" value="ZnuA-like"/>
</dbReference>
<dbReference type="GO" id="GO:0030001">
    <property type="term" value="P:metal ion transport"/>
    <property type="evidence" value="ECO:0007669"/>
    <property type="project" value="InterPro"/>
</dbReference>
<dbReference type="AlphaFoldDB" id="A0A532V9C1"/>
<dbReference type="PANTHER" id="PTHR42953">
    <property type="entry name" value="HIGH-AFFINITY ZINC UPTAKE SYSTEM PROTEIN ZNUA-RELATED"/>
    <property type="match status" value="1"/>
</dbReference>
<evidence type="ECO:0000256" key="3">
    <source>
        <dbReference type="ARBA" id="ARBA00022729"/>
    </source>
</evidence>
<comment type="similarity">
    <text evidence="1 4">Belongs to the bacterial solute-binding protein 9 family.</text>
</comment>
<dbReference type="PANTHER" id="PTHR42953:SF3">
    <property type="entry name" value="HIGH-AFFINITY ZINC UPTAKE SYSTEM PROTEIN ZNUA"/>
    <property type="match status" value="1"/>
</dbReference>
<dbReference type="Gene3D" id="3.40.50.1980">
    <property type="entry name" value="Nitrogenase molybdenum iron protein domain"/>
    <property type="match status" value="2"/>
</dbReference>
<dbReference type="InterPro" id="IPR006129">
    <property type="entry name" value="AdhesinB"/>
</dbReference>
<sequence length="296" mass="32446">MRRVVAIMLITLSTISLTTCRKKPPEPSTDKVKVVVTIPVLAAFARQVGGDRVQVTTLLSPGASPHTFEPTPSQARAAAQADLVVRIGLDADRWIQGLLPQNVPIVTATELEGIELITENHGEAHLHAGANPHIWLDPAYAKIICSAIAEELGRIDPRAQSVYEKERDRYLTELDSLHIRIEAAVAEFGSKKYVSFHPAWIYFALRYSLERVAVIVSSPGKEPTPRHLQEVIESIKKTGARAVFAEPQLSPKAAQVIAKEAGVEVLFLDPLGKQNESYIKLMDRNLAVLSEAMGGR</sequence>
<evidence type="ECO:0008006" key="7">
    <source>
        <dbReference type="Google" id="ProtNLM"/>
    </source>
</evidence>
<evidence type="ECO:0000313" key="5">
    <source>
        <dbReference type="EMBL" id="TKJ43742.1"/>
    </source>
</evidence>
<evidence type="ECO:0000256" key="1">
    <source>
        <dbReference type="ARBA" id="ARBA00011028"/>
    </source>
</evidence>
<reference evidence="5 6" key="1">
    <citation type="submission" date="2017-06" db="EMBL/GenBank/DDBJ databases">
        <title>Novel microbial phyla capable of carbon fixation and sulfur reduction in deep-sea sediments.</title>
        <authorList>
            <person name="Huang J."/>
            <person name="Baker B."/>
            <person name="Wang Y."/>
        </authorList>
    </citation>
    <scope>NUCLEOTIDE SEQUENCE [LARGE SCALE GENOMIC DNA]</scope>
    <source>
        <strain evidence="5">B3_TA06</strain>
    </source>
</reference>
<accession>A0A532V9C1</accession>
<evidence type="ECO:0000256" key="2">
    <source>
        <dbReference type="ARBA" id="ARBA00022448"/>
    </source>
</evidence>
<proteinExistence type="inferred from homology"/>
<evidence type="ECO:0000256" key="4">
    <source>
        <dbReference type="RuleBase" id="RU003512"/>
    </source>
</evidence>
<comment type="caution">
    <text evidence="5">The sequence shown here is derived from an EMBL/GenBank/DDBJ whole genome shotgun (WGS) entry which is preliminary data.</text>
</comment>
<dbReference type="InterPro" id="IPR006128">
    <property type="entry name" value="Lipoprotein_PsaA-like"/>
</dbReference>
<gene>
    <name evidence="5" type="ORF">CEE36_03380</name>
</gene>
<keyword evidence="3" id="KW-0732">Signal</keyword>
<organism evidence="5 6">
    <name type="scientific">candidate division TA06 bacterium B3_TA06</name>
    <dbReference type="NCBI Taxonomy" id="2012487"/>
    <lineage>
        <taxon>Bacteria</taxon>
        <taxon>Bacteria division TA06</taxon>
    </lineage>
</organism>
<dbReference type="PRINTS" id="PR00691">
    <property type="entry name" value="ADHESINB"/>
</dbReference>
<evidence type="ECO:0000313" key="6">
    <source>
        <dbReference type="Proteomes" id="UP000317778"/>
    </source>
</evidence>
<dbReference type="GO" id="GO:0046872">
    <property type="term" value="F:metal ion binding"/>
    <property type="evidence" value="ECO:0007669"/>
    <property type="project" value="InterPro"/>
</dbReference>
<dbReference type="InterPro" id="IPR050492">
    <property type="entry name" value="Bact_metal-bind_prot9"/>
</dbReference>
<dbReference type="Pfam" id="PF01297">
    <property type="entry name" value="ZnuA"/>
    <property type="match status" value="1"/>
</dbReference>
<dbReference type="GO" id="GO:0007155">
    <property type="term" value="P:cell adhesion"/>
    <property type="evidence" value="ECO:0007669"/>
    <property type="project" value="InterPro"/>
</dbReference>
<keyword evidence="2 4" id="KW-0813">Transport</keyword>
<dbReference type="PRINTS" id="PR00690">
    <property type="entry name" value="ADHESNFAMILY"/>
</dbReference>
<dbReference type="Proteomes" id="UP000317778">
    <property type="component" value="Unassembled WGS sequence"/>
</dbReference>
<protein>
    <recommendedName>
        <fullName evidence="7">Zinc ABC transporter substrate-binding protein</fullName>
    </recommendedName>
</protein>